<dbReference type="GO" id="GO:0005737">
    <property type="term" value="C:cytoplasm"/>
    <property type="evidence" value="ECO:0007669"/>
    <property type="project" value="UniProtKB-SubCell"/>
</dbReference>
<feature type="binding site" evidence="5 7">
    <location>
        <position position="112"/>
    </location>
    <ligand>
        <name>3-methyl-2-oxobutanoate</name>
        <dbReference type="ChEBI" id="CHEBI:11851"/>
    </ligand>
</feature>
<dbReference type="GeneID" id="24875910"/>
<keyword evidence="10" id="KW-1185">Reference proteome</keyword>
<feature type="binding site" evidence="5 7">
    <location>
        <position position="83"/>
    </location>
    <ligand>
        <name>3-methyl-2-oxobutanoate</name>
        <dbReference type="ChEBI" id="CHEBI:11851"/>
    </ligand>
</feature>
<feature type="binding site" evidence="5 8">
    <location>
        <position position="114"/>
    </location>
    <ligand>
        <name>Mg(2+)</name>
        <dbReference type="ChEBI" id="CHEBI:18420"/>
    </ligand>
</feature>
<dbReference type="NCBIfam" id="NF001452">
    <property type="entry name" value="PRK00311.1"/>
    <property type="match status" value="1"/>
</dbReference>
<gene>
    <name evidence="5" type="primary">panB</name>
    <name evidence="9" type="ORF">SU86_005790</name>
</gene>
<comment type="similarity">
    <text evidence="2 5">Belongs to the PanB family.</text>
</comment>
<dbReference type="Pfam" id="PF02548">
    <property type="entry name" value="Pantoate_transf"/>
    <property type="match status" value="1"/>
</dbReference>
<feature type="binding site" evidence="5 8">
    <location>
        <position position="83"/>
    </location>
    <ligand>
        <name>Mg(2+)</name>
        <dbReference type="ChEBI" id="CHEBI:18420"/>
    </ligand>
</feature>
<comment type="cofactor">
    <cofactor evidence="5 8">
        <name>Mg(2+)</name>
        <dbReference type="ChEBI" id="CHEBI:18420"/>
    </cofactor>
    <text evidence="5 8">Binds 1 Mg(2+) ion per subunit.</text>
</comment>
<evidence type="ECO:0000256" key="4">
    <source>
        <dbReference type="ARBA" id="ARBA00022993"/>
    </source>
</evidence>
<proteinExistence type="inferred from homology"/>
<keyword evidence="4 5" id="KW-0173">Coenzyme A biosynthesis</keyword>
<keyword evidence="5 8" id="KW-0460">Magnesium</keyword>
<dbReference type="GO" id="GO:0032259">
    <property type="term" value="P:methylation"/>
    <property type="evidence" value="ECO:0007669"/>
    <property type="project" value="UniProtKB-KW"/>
</dbReference>
<dbReference type="Gene3D" id="3.20.20.60">
    <property type="entry name" value="Phosphoenolpyruvate-binding domains"/>
    <property type="match status" value="1"/>
</dbReference>
<dbReference type="PIRSF" id="PIRSF000388">
    <property type="entry name" value="Pantoate_hydroxy_MeTrfase"/>
    <property type="match status" value="1"/>
</dbReference>
<dbReference type="GO" id="GO:0008168">
    <property type="term" value="F:methyltransferase activity"/>
    <property type="evidence" value="ECO:0007669"/>
    <property type="project" value="UniProtKB-KW"/>
</dbReference>
<name>A0A3G1B2I5_9ARCH</name>
<dbReference type="EC" id="2.1.2.11" evidence="5"/>
<evidence type="ECO:0000313" key="9">
    <source>
        <dbReference type="EMBL" id="AJZ75956.1"/>
    </source>
</evidence>
<dbReference type="OrthoDB" id="8414at2157"/>
<feature type="active site" description="Proton acceptor" evidence="5 6">
    <location>
        <position position="181"/>
    </location>
</feature>
<dbReference type="GO" id="GO:0003864">
    <property type="term" value="F:3-methyl-2-oxobutanoate hydroxymethyltransferase activity"/>
    <property type="evidence" value="ECO:0007669"/>
    <property type="project" value="UniProtKB-UniRule"/>
</dbReference>
<comment type="subunit">
    <text evidence="5">Homodecamer; pentamer of dimers.</text>
</comment>
<feature type="binding site" evidence="5 8">
    <location>
        <position position="44"/>
    </location>
    <ligand>
        <name>Mg(2+)</name>
        <dbReference type="ChEBI" id="CHEBI:18420"/>
    </ligand>
</feature>
<keyword evidence="3 5" id="KW-0808">Transferase</keyword>
<sequence length="278" mass="30063">MHKSVKDILDKKKNGQKISVITAYDYTLASLCDKAGIDIMLVGDSAGMVMLGYENTIPVTMEQMILFTEAVSRARQNSLVVADMPFMSYQASTSDAIANSGRLIKAGADSVKLEGGKIVAPTIQAIVETGIPVMGHIGFQPQTTTLAQGYRVQAKTKDAALTLIEDAKALEKAGAFSIALEMVTSEVSKIISESISIPTIGIGSGKFCDGQVLVVHDLLGMYDKLKPKFVKQYLSLSDQITKAVSTYKSDIESGKFPAKENWFTMDKTELDKLMSEVD</sequence>
<comment type="catalytic activity">
    <reaction evidence="5">
        <text>(6R)-5,10-methylene-5,6,7,8-tetrahydrofolate + 3-methyl-2-oxobutanoate + H2O = 2-dehydropantoate + (6S)-5,6,7,8-tetrahydrofolate</text>
        <dbReference type="Rhea" id="RHEA:11824"/>
        <dbReference type="ChEBI" id="CHEBI:11561"/>
        <dbReference type="ChEBI" id="CHEBI:11851"/>
        <dbReference type="ChEBI" id="CHEBI:15377"/>
        <dbReference type="ChEBI" id="CHEBI:15636"/>
        <dbReference type="ChEBI" id="CHEBI:57453"/>
        <dbReference type="EC" id="2.1.2.11"/>
    </reaction>
</comment>
<dbReference type="FunFam" id="3.20.20.60:FF:000003">
    <property type="entry name" value="3-methyl-2-oxobutanoate hydroxymethyltransferase"/>
    <property type="match status" value="1"/>
</dbReference>
<dbReference type="GO" id="GO:0015937">
    <property type="term" value="P:coenzyme A biosynthetic process"/>
    <property type="evidence" value="ECO:0007669"/>
    <property type="project" value="UniProtKB-UniRule"/>
</dbReference>
<dbReference type="CDD" id="cd06557">
    <property type="entry name" value="KPHMT-like"/>
    <property type="match status" value="1"/>
</dbReference>
<keyword evidence="9" id="KW-0489">Methyltransferase</keyword>
<evidence type="ECO:0000256" key="6">
    <source>
        <dbReference type="PIRSR" id="PIRSR000388-1"/>
    </source>
</evidence>
<dbReference type="InterPro" id="IPR003700">
    <property type="entry name" value="Pantoate_hydroxy_MeTrfase"/>
</dbReference>
<organism evidence="9 10">
    <name type="scientific">Candidatus Nitrosotenuis cloacae</name>
    <dbReference type="NCBI Taxonomy" id="1603555"/>
    <lineage>
        <taxon>Archaea</taxon>
        <taxon>Nitrososphaerota</taxon>
        <taxon>Candidatus Nitrosotenuis</taxon>
    </lineage>
</organism>
<reference evidence="9 10" key="1">
    <citation type="journal article" date="2016" name="Sci. Rep.">
        <title>A novel ammonia-oxidizing archaeon from wastewater treatment plant: Its enrichment, physiological and genomic characteristics.</title>
        <authorList>
            <person name="Li Y."/>
            <person name="Ding K."/>
            <person name="Wen X."/>
            <person name="Zhang B."/>
            <person name="Shen B."/>
            <person name="Yang Y."/>
        </authorList>
    </citation>
    <scope>NUCLEOTIDE SEQUENCE [LARGE SCALE GENOMIC DNA]</scope>
    <source>
        <strain evidence="9 10">SAT1</strain>
    </source>
</reference>
<evidence type="ECO:0000256" key="8">
    <source>
        <dbReference type="PIRSR" id="PIRSR000388-3"/>
    </source>
</evidence>
<dbReference type="PANTHER" id="PTHR20881">
    <property type="entry name" value="3-METHYL-2-OXOBUTANOATE HYDROXYMETHYLTRANSFERASE"/>
    <property type="match status" value="1"/>
</dbReference>
<dbReference type="SUPFAM" id="SSF51621">
    <property type="entry name" value="Phosphoenolpyruvate/pyruvate domain"/>
    <property type="match status" value="1"/>
</dbReference>
<dbReference type="HAMAP" id="MF_00156">
    <property type="entry name" value="PanB"/>
    <property type="match status" value="1"/>
</dbReference>
<evidence type="ECO:0000256" key="3">
    <source>
        <dbReference type="ARBA" id="ARBA00022679"/>
    </source>
</evidence>
<dbReference type="RefSeq" id="WP_048188824.1">
    <property type="nucleotide sequence ID" value="NZ_CP011097.1"/>
</dbReference>
<evidence type="ECO:0000256" key="7">
    <source>
        <dbReference type="PIRSR" id="PIRSR000388-2"/>
    </source>
</evidence>
<dbReference type="EMBL" id="CP011097">
    <property type="protein sequence ID" value="AJZ75956.1"/>
    <property type="molecule type" value="Genomic_DNA"/>
</dbReference>
<comment type="pathway">
    <text evidence="5">Cofactor biosynthesis; coenzyme A biosynthesis.</text>
</comment>
<dbReference type="InterPro" id="IPR015813">
    <property type="entry name" value="Pyrv/PenolPyrv_kinase-like_dom"/>
</dbReference>
<evidence type="ECO:0000256" key="1">
    <source>
        <dbReference type="ARBA" id="ARBA00005033"/>
    </source>
</evidence>
<evidence type="ECO:0000256" key="5">
    <source>
        <dbReference type="HAMAP-Rule" id="MF_00156"/>
    </source>
</evidence>
<keyword evidence="5 8" id="KW-0479">Metal-binding</keyword>
<dbReference type="KEGG" id="tah:SU86_005790"/>
<keyword evidence="5" id="KW-0963">Cytoplasm</keyword>
<comment type="pathway">
    <text evidence="1">Cofactor biosynthesis; (R)-pantothenate biosynthesis; (R)-pantoate from 3-methyl-2-oxobutanoate: step 1/2.</text>
</comment>
<dbReference type="Proteomes" id="UP000266745">
    <property type="component" value="Chromosome"/>
</dbReference>
<evidence type="ECO:0000256" key="2">
    <source>
        <dbReference type="ARBA" id="ARBA00008676"/>
    </source>
</evidence>
<evidence type="ECO:0000313" key="10">
    <source>
        <dbReference type="Proteomes" id="UP000266745"/>
    </source>
</evidence>
<dbReference type="NCBIfam" id="TIGR00222">
    <property type="entry name" value="panB"/>
    <property type="match status" value="1"/>
</dbReference>
<dbReference type="STRING" id="1603555.SU86_005790"/>
<dbReference type="PANTHER" id="PTHR20881:SF0">
    <property type="entry name" value="3-METHYL-2-OXOBUTANOATE HYDROXYMETHYLTRANSFERASE"/>
    <property type="match status" value="1"/>
</dbReference>
<dbReference type="GO" id="GO:0000287">
    <property type="term" value="F:magnesium ion binding"/>
    <property type="evidence" value="ECO:0007669"/>
    <property type="project" value="TreeGrafter"/>
</dbReference>
<comment type="function">
    <text evidence="5">Catalyzes the reversible reaction in which hydroxymethyl group from 5,10-methylenetetrahydrofolate is transferred onto alpha-ketoisovalerate to form ketopantoate.</text>
</comment>
<dbReference type="GO" id="GO:0015940">
    <property type="term" value="P:pantothenate biosynthetic process"/>
    <property type="evidence" value="ECO:0007669"/>
    <property type="project" value="UniProtKB-UniRule"/>
</dbReference>
<dbReference type="UniPathway" id="UPA00241"/>
<dbReference type="AlphaFoldDB" id="A0A3G1B2I5"/>
<dbReference type="InterPro" id="IPR040442">
    <property type="entry name" value="Pyrv_kinase-like_dom_sf"/>
</dbReference>
<accession>A0A3G1B2I5</accession>
<protein>
    <recommendedName>
        <fullName evidence="5">3-methyl-2-oxobutanoate hydroxymethyltransferase</fullName>
        <ecNumber evidence="5">2.1.2.11</ecNumber>
    </recommendedName>
    <alternativeName>
        <fullName evidence="5">Ketopantoate hydroxymethyltransferase</fullName>
        <shortName evidence="5">KPHMT</shortName>
    </alternativeName>
</protein>
<comment type="subcellular location">
    <subcellularLocation>
        <location evidence="5">Cytoplasm</location>
    </subcellularLocation>
</comment>
<feature type="binding site" evidence="5 7">
    <location>
        <begin position="44"/>
        <end position="45"/>
    </location>
    <ligand>
        <name>3-methyl-2-oxobutanoate</name>
        <dbReference type="ChEBI" id="CHEBI:11851"/>
    </ligand>
</feature>